<organism evidence="1 2">
    <name type="scientific">Labrys okinawensis</name>
    <dbReference type="NCBI Taxonomy" id="346911"/>
    <lineage>
        <taxon>Bacteria</taxon>
        <taxon>Pseudomonadati</taxon>
        <taxon>Pseudomonadota</taxon>
        <taxon>Alphaproteobacteria</taxon>
        <taxon>Hyphomicrobiales</taxon>
        <taxon>Xanthobacteraceae</taxon>
        <taxon>Labrys</taxon>
    </lineage>
</organism>
<proteinExistence type="predicted"/>
<protein>
    <submittedName>
        <fullName evidence="1">Uncharacterized protein</fullName>
    </submittedName>
</protein>
<reference evidence="1 2" key="1">
    <citation type="submission" date="2018-02" db="EMBL/GenBank/DDBJ databases">
        <title>Whole genome sequencing of endophytic bacterium.</title>
        <authorList>
            <person name="Eedara R."/>
            <person name="Podile A.R."/>
        </authorList>
    </citation>
    <scope>NUCLEOTIDE SEQUENCE [LARGE SCALE GENOMIC DNA]</scope>
    <source>
        <strain evidence="1 2">RP1T</strain>
    </source>
</reference>
<name>A0A2S9QB40_9HYPH</name>
<accession>A0A2S9QB40</accession>
<keyword evidence="2" id="KW-1185">Reference proteome</keyword>
<evidence type="ECO:0000313" key="1">
    <source>
        <dbReference type="EMBL" id="PRH86567.1"/>
    </source>
</evidence>
<dbReference type="EMBL" id="PUEJ01000005">
    <property type="protein sequence ID" value="PRH86567.1"/>
    <property type="molecule type" value="Genomic_DNA"/>
</dbReference>
<sequence>MAKTHGPMTAIAFHDFVGWLEMRLHGGLPDPKFLCQHLPQGVLAHAVPVVDPVDGSAAIALSVQPIRPERLHLADREGDNSPARPRTRYWEPEAVLLLRMALANGGTMFVDDDCTGKTESNPEGKWHYPEIFGEGISLNRVFMDAAPGDRVRVHVDRSHPFGHHDCRRRLLHIETGNPTTARGVSDFLDIAVRTYERPNPQDGLTGPQRFHATTEQYRQVLTDALAAHTAFNPSASSEQVARWHREKHPV</sequence>
<dbReference type="RefSeq" id="WP_105862797.1">
    <property type="nucleotide sequence ID" value="NZ_PUEJ01000005.1"/>
</dbReference>
<gene>
    <name evidence="1" type="ORF">C5L14_14630</name>
</gene>
<dbReference type="OrthoDB" id="9818252at2"/>
<dbReference type="Proteomes" id="UP000237682">
    <property type="component" value="Unassembled WGS sequence"/>
</dbReference>
<comment type="caution">
    <text evidence="1">The sequence shown here is derived from an EMBL/GenBank/DDBJ whole genome shotgun (WGS) entry which is preliminary data.</text>
</comment>
<dbReference type="AlphaFoldDB" id="A0A2S9QB40"/>
<evidence type="ECO:0000313" key="2">
    <source>
        <dbReference type="Proteomes" id="UP000237682"/>
    </source>
</evidence>